<dbReference type="Proteomes" id="UP000248616">
    <property type="component" value="Unassembled WGS sequence"/>
</dbReference>
<evidence type="ECO:0000313" key="3">
    <source>
        <dbReference type="Proteomes" id="UP000248616"/>
    </source>
</evidence>
<dbReference type="PROSITE" id="PS51318">
    <property type="entry name" value="TAT"/>
    <property type="match status" value="1"/>
</dbReference>
<dbReference type="PIRSF" id="PIRSF028101">
    <property type="entry name" value="UCP028101"/>
    <property type="match status" value="1"/>
</dbReference>
<name>A0A2W7C3A7_9HYPH</name>
<accession>A0A2W7C3A7</accession>
<comment type="caution">
    <text evidence="2">The sequence shown here is derived from an EMBL/GenBank/DDBJ whole genome shotgun (WGS) entry which is preliminary data.</text>
</comment>
<feature type="chain" id="PRO_5016159345" description="DUF1513 domain-containing protein" evidence="1">
    <location>
        <begin position="30"/>
        <end position="368"/>
    </location>
</feature>
<sequence length="368" mass="39204">MKTPLIDRRDFLRATGIGFAAAMAPSAWAKTLAADAVFATAFVKRDGSFGAAVLSEAGKLLHAIDLPDRGHDVTFDPVSKRSVVFARQPGTFAVVFDHSGREEPLTIASITGRHFFGHGVFSPDGTLLYATENDFDNAAGVVGIYDARAKFSRVGEFPTYGMGPHELLLLGDGKTIAVANGGIETHPDYGRAELNIATMKPSYVLIDRVTGDLIEKHELPAALHQLSIRHMDTDRSGTVWFGCQYRGPGTDRPLLVGRAARGKELQLLDMPQDVLSGFRNYIGSVAANPVAGTVAVSSPEGNSLVVIDAANGRIVSNSALVEVCGVAPDRTGFMATTGAGEIIEGSGATRSEPDYVWDNHMLRIEHAA</sequence>
<reference evidence="3" key="1">
    <citation type="submission" date="2017-03" db="EMBL/GenBank/DDBJ databases">
        <authorList>
            <person name="Safronova V.I."/>
            <person name="Sazanova A.L."/>
            <person name="Chirak E.R."/>
        </authorList>
    </citation>
    <scope>NUCLEOTIDE SEQUENCE [LARGE SCALE GENOMIC DNA]</scope>
    <source>
        <strain evidence="3">Ach-343</strain>
    </source>
</reference>
<dbReference type="Pfam" id="PF07433">
    <property type="entry name" value="DUF1513"/>
    <property type="match status" value="1"/>
</dbReference>
<keyword evidence="3" id="KW-1185">Reference proteome</keyword>
<dbReference type="InterPro" id="IPR006311">
    <property type="entry name" value="TAT_signal"/>
</dbReference>
<dbReference type="EMBL" id="MZXV01000032">
    <property type="protein sequence ID" value="PZV37347.1"/>
    <property type="molecule type" value="Genomic_DNA"/>
</dbReference>
<dbReference type="InterPro" id="IPR008311">
    <property type="entry name" value="UCP028101"/>
</dbReference>
<dbReference type="OrthoDB" id="5624218at2"/>
<dbReference type="SUPFAM" id="SSF75011">
    <property type="entry name" value="3-carboxy-cis,cis-mucoante lactonizing enzyme"/>
    <property type="match status" value="1"/>
</dbReference>
<organism evidence="2 3">
    <name type="scientific">Mesorhizobium kowhaii</name>
    <dbReference type="NCBI Taxonomy" id="1300272"/>
    <lineage>
        <taxon>Bacteria</taxon>
        <taxon>Pseudomonadati</taxon>
        <taxon>Pseudomonadota</taxon>
        <taxon>Alphaproteobacteria</taxon>
        <taxon>Hyphomicrobiales</taxon>
        <taxon>Phyllobacteriaceae</taxon>
        <taxon>Mesorhizobium</taxon>
    </lineage>
</organism>
<evidence type="ECO:0008006" key="4">
    <source>
        <dbReference type="Google" id="ProtNLM"/>
    </source>
</evidence>
<evidence type="ECO:0000313" key="2">
    <source>
        <dbReference type="EMBL" id="PZV37347.1"/>
    </source>
</evidence>
<dbReference type="RefSeq" id="WP_111544699.1">
    <property type="nucleotide sequence ID" value="NZ_MZXV01000032.1"/>
</dbReference>
<dbReference type="InterPro" id="IPR015943">
    <property type="entry name" value="WD40/YVTN_repeat-like_dom_sf"/>
</dbReference>
<protein>
    <recommendedName>
        <fullName evidence="4">DUF1513 domain-containing protein</fullName>
    </recommendedName>
</protein>
<feature type="signal peptide" evidence="1">
    <location>
        <begin position="1"/>
        <end position="29"/>
    </location>
</feature>
<dbReference type="Gene3D" id="2.130.10.10">
    <property type="entry name" value="YVTN repeat-like/Quinoprotein amine dehydrogenase"/>
    <property type="match status" value="1"/>
</dbReference>
<dbReference type="AlphaFoldDB" id="A0A2W7C3A7"/>
<proteinExistence type="predicted"/>
<evidence type="ECO:0000256" key="1">
    <source>
        <dbReference type="SAM" id="SignalP"/>
    </source>
</evidence>
<gene>
    <name evidence="2" type="ORF">B5V02_13555</name>
</gene>
<keyword evidence="1" id="KW-0732">Signal</keyword>